<keyword evidence="2" id="KW-1185">Reference proteome</keyword>
<protein>
    <submittedName>
        <fullName evidence="1">Uncharacterized protein</fullName>
    </submittedName>
</protein>
<evidence type="ECO:0000313" key="1">
    <source>
        <dbReference type="EMBL" id="CAD8215461.1"/>
    </source>
</evidence>
<comment type="caution">
    <text evidence="1">The sequence shown here is derived from an EMBL/GenBank/DDBJ whole genome shotgun (WGS) entry which is preliminary data.</text>
</comment>
<name>A0A8S1YPD6_PAROT</name>
<gene>
    <name evidence="1" type="ORF">POCTA_138.1.T2610003</name>
</gene>
<proteinExistence type="predicted"/>
<organism evidence="1 2">
    <name type="scientific">Paramecium octaurelia</name>
    <dbReference type="NCBI Taxonomy" id="43137"/>
    <lineage>
        <taxon>Eukaryota</taxon>
        <taxon>Sar</taxon>
        <taxon>Alveolata</taxon>
        <taxon>Ciliophora</taxon>
        <taxon>Intramacronucleata</taxon>
        <taxon>Oligohymenophorea</taxon>
        <taxon>Peniculida</taxon>
        <taxon>Parameciidae</taxon>
        <taxon>Paramecium</taxon>
    </lineage>
</organism>
<evidence type="ECO:0000313" key="2">
    <source>
        <dbReference type="Proteomes" id="UP000683925"/>
    </source>
</evidence>
<sequence length="126" mass="14781">MIFLQCIIHIQRNINFNQFKISNDKGNNRFNSPIDNLQEKAKEKCKLNNILYEISRIQFILQQHFDVALIQSHQMGGKLDSNQILLISIKESNKLSVQPVESIELDPQREKQTLQNYQQNNVENLD</sequence>
<dbReference type="OrthoDB" id="10527958at2759"/>
<dbReference type="AlphaFoldDB" id="A0A8S1YPD6"/>
<reference evidence="1" key="1">
    <citation type="submission" date="2021-01" db="EMBL/GenBank/DDBJ databases">
        <authorList>
            <consortium name="Genoscope - CEA"/>
            <person name="William W."/>
        </authorList>
    </citation>
    <scope>NUCLEOTIDE SEQUENCE</scope>
</reference>
<dbReference type="EMBL" id="CAJJDP010000265">
    <property type="protein sequence ID" value="CAD8215461.1"/>
    <property type="molecule type" value="Genomic_DNA"/>
</dbReference>
<accession>A0A8S1YPD6</accession>
<dbReference type="Proteomes" id="UP000683925">
    <property type="component" value="Unassembled WGS sequence"/>
</dbReference>